<dbReference type="InterPro" id="IPR044894">
    <property type="entry name" value="TubC_N_sf"/>
</dbReference>
<dbReference type="InterPro" id="IPR001031">
    <property type="entry name" value="Thioesterase"/>
</dbReference>
<dbReference type="Gene3D" id="3.30.300.30">
    <property type="match status" value="1"/>
</dbReference>
<dbReference type="SUPFAM" id="SSF47336">
    <property type="entry name" value="ACP-like"/>
    <property type="match status" value="1"/>
</dbReference>
<dbReference type="SUPFAM" id="SSF53474">
    <property type="entry name" value="alpha/beta-Hydrolases"/>
    <property type="match status" value="1"/>
</dbReference>
<keyword evidence="3" id="KW-0597">Phosphoprotein</keyword>
<dbReference type="Pfam" id="PF00668">
    <property type="entry name" value="Condensation"/>
    <property type="match status" value="1"/>
</dbReference>
<dbReference type="Gene3D" id="3.40.50.1820">
    <property type="entry name" value="alpha/beta hydrolase"/>
    <property type="match status" value="1"/>
</dbReference>
<dbReference type="SMART" id="SM00824">
    <property type="entry name" value="PKS_TE"/>
    <property type="match status" value="1"/>
</dbReference>
<protein>
    <submittedName>
        <fullName evidence="6">Amino acid adenylation domain-containing protein</fullName>
    </submittedName>
</protein>
<dbReference type="Pfam" id="PF00550">
    <property type="entry name" value="PP-binding"/>
    <property type="match status" value="1"/>
</dbReference>
<evidence type="ECO:0000313" key="6">
    <source>
        <dbReference type="EMBL" id="QSQ13846.1"/>
    </source>
</evidence>
<dbReference type="Pfam" id="PF18563">
    <property type="entry name" value="TubC_N"/>
    <property type="match status" value="1"/>
</dbReference>
<dbReference type="InterPro" id="IPR020806">
    <property type="entry name" value="PKS_PP-bd"/>
</dbReference>
<dbReference type="PANTHER" id="PTHR45527">
    <property type="entry name" value="NONRIBOSOMAL PEPTIDE SYNTHETASE"/>
    <property type="match status" value="1"/>
</dbReference>
<feature type="region of interest" description="Disordered" evidence="4">
    <location>
        <begin position="1025"/>
        <end position="1050"/>
    </location>
</feature>
<dbReference type="InterPro" id="IPR009081">
    <property type="entry name" value="PP-bd_ACP"/>
</dbReference>
<reference evidence="6 7" key="1">
    <citation type="submission" date="2021-02" db="EMBL/GenBank/DDBJ databases">
        <title>De Novo genome assembly of isolated myxobacteria.</title>
        <authorList>
            <person name="Stevens D.C."/>
        </authorList>
    </citation>
    <scope>NUCLEOTIDE SEQUENCE [LARGE SCALE GENOMIC DNA]</scope>
    <source>
        <strain evidence="6 7">SCHIC003</strain>
    </source>
</reference>
<sequence>MKMGELLAELNRRGLEVWAEGENLKLRGPKGAAGEELRNLLAGHKQELLTLLRERHRANEERPITPVARTGPAPLSYGQQRLWFLDRLEPGGTAYNLVMPLRVEGHLDPVLLERCFVEILRRHEILRTRYAEQAGVPVQIVDPEPRLEFVVLDEMEVFAHSPGGTEEFLRREGERPFDLSEGPLTRVLVVDRGAKGQFIQVCLHHISADIWARGILMRELMVLYTAFAQGRASPLPPLPLQYSDFAIWQRSHLQGDVRRDLVEAWRRRLAGMPPLLELPSDRPRPRVQTYAGGEVRFEVGPALTEALKALSHSANATPFMGMLAAFFVLLHRLTGREDLVVGANAINRTRPELEPLVGFFVDNLVMRVDLGGAPGFATVVKRVREVVLESFAHQDLPFDLLVEELKPARNPGYNPLFQAVFSYARAVEGLPDPAGMKIVPLEFETTSSRFDLNLFVDDSSDRLTVRFVFNRDLFDRSTIQHYVDCFQVLLQGLLTEPQRPVADLPVLPMADRERVLLKWNDTRAQDAGAPCLHELIEARAARTPDACALVMGDWELTYGELDQRSDRLAVTLQARGVGPETLVGICMERSPLLVVSLLAVLKAGGAFLALDPDEPPARLRRIVSDARPRLLLTSSAPMELEFPEAKVLPVDEACERFPDVIGKRLRRDVRPEHLAYVLYTSGSTGQPKGTEITHRSIVNYLKWSVETYRLHEGTGSPVLGSISFDGTLTSLFAPLLAGRALFLLPRGQELDLLSSRDYPERGFSFIKLTPSHLRAFDGLGRLREVLERTHAVVLGGEGLNGGDLETWREQRLTARIINEYGPTEAAVACCFHEVSPDGAPLPERIPIGKPITHTALYVLDRRGHPVPIGVPGELHIGGVGLARGYLRRPDLTAERFVPNPFARPGSSQEGTRLYRTGDLARYLSDGTLEFLGRLDDQLKIRGHRVESGEVEAALARHPRVVHAAVVLQRVPGLEPRLVAYVQPSEPGGESLEVALRESLQSQLPEFMRPSAYVILDALPLTSSGKVDRKALPSPPSGRRERGLAPRNAAGLTDTERKLQGLFSELLGLGDVPPDQSFFDLGGHSLLAITLIARIRGLLSVEVPLNEVFERPSVEGLAQWIDSQAGALAPRLPDGVVALKPRGARGHHPPLFMAPPSAGNPAVYVTLSRHLSAGQPVFGFEMPGLMDNSTPYGTVEETATHYVDVMRKLQPRGPYHLAGWSYGGIIVCEMARQLEAQGEHVALLGLIDGASLDRKAAQDSQDLREAVSTGSQLVKVLAETPLPKDYASLRLVGEWMGISLPEVPRDLWRKDSLGRRTYLRRFLKDVARSVRNMMATLRAERSYTFSAYGGRATLFRAAPPSEGRDSLVDSVRRFALGGVQVIAVPGNHMTLVLDEKHVAVLAVQLQRCLDAAVSGLALEEPPRALLSASGENTQFSKEVA</sequence>
<evidence type="ECO:0000259" key="5">
    <source>
        <dbReference type="PROSITE" id="PS50075"/>
    </source>
</evidence>
<dbReference type="InterPro" id="IPR041464">
    <property type="entry name" value="TubC_N"/>
</dbReference>
<dbReference type="InterPro" id="IPR025110">
    <property type="entry name" value="AMP-bd_C"/>
</dbReference>
<dbReference type="Proteomes" id="UP000663090">
    <property type="component" value="Chromosome"/>
</dbReference>
<dbReference type="InterPro" id="IPR029058">
    <property type="entry name" value="AB_hydrolase_fold"/>
</dbReference>
<dbReference type="InterPro" id="IPR023213">
    <property type="entry name" value="CAT-like_dom_sf"/>
</dbReference>
<dbReference type="InterPro" id="IPR000873">
    <property type="entry name" value="AMP-dep_synth/lig_dom"/>
</dbReference>
<dbReference type="InterPro" id="IPR020802">
    <property type="entry name" value="TesA-like"/>
</dbReference>
<evidence type="ECO:0000256" key="2">
    <source>
        <dbReference type="ARBA" id="ARBA00022450"/>
    </source>
</evidence>
<dbReference type="Gene3D" id="2.30.38.10">
    <property type="entry name" value="Luciferase, Domain 3"/>
    <property type="match status" value="1"/>
</dbReference>
<dbReference type="NCBIfam" id="TIGR01733">
    <property type="entry name" value="AA-adenyl-dom"/>
    <property type="match status" value="1"/>
</dbReference>
<accession>A0ABX7N8U9</accession>
<name>A0ABX7N8U9_9BACT</name>
<dbReference type="CDD" id="cd05930">
    <property type="entry name" value="A_NRPS"/>
    <property type="match status" value="1"/>
</dbReference>
<gene>
    <name evidence="6" type="ORF">JY572_36905</name>
</gene>
<dbReference type="SMART" id="SM00823">
    <property type="entry name" value="PKS_PP"/>
    <property type="match status" value="1"/>
</dbReference>
<dbReference type="Gene3D" id="3.30.559.10">
    <property type="entry name" value="Chloramphenicol acetyltransferase-like domain"/>
    <property type="match status" value="1"/>
</dbReference>
<feature type="domain" description="Carrier" evidence="5">
    <location>
        <begin position="1049"/>
        <end position="1124"/>
    </location>
</feature>
<dbReference type="Pfam" id="PF00501">
    <property type="entry name" value="AMP-binding"/>
    <property type="match status" value="1"/>
</dbReference>
<dbReference type="Gene3D" id="3.30.559.30">
    <property type="entry name" value="Nonribosomal peptide synthetase, condensation domain"/>
    <property type="match status" value="1"/>
</dbReference>
<organism evidence="6 7">
    <name type="scientific">Myxococcus landrumensis</name>
    <dbReference type="NCBI Taxonomy" id="2813577"/>
    <lineage>
        <taxon>Bacteria</taxon>
        <taxon>Pseudomonadati</taxon>
        <taxon>Myxococcota</taxon>
        <taxon>Myxococcia</taxon>
        <taxon>Myxococcales</taxon>
        <taxon>Cystobacterineae</taxon>
        <taxon>Myxococcaceae</taxon>
        <taxon>Myxococcus</taxon>
    </lineage>
</organism>
<dbReference type="InterPro" id="IPR020845">
    <property type="entry name" value="AMP-binding_CS"/>
</dbReference>
<dbReference type="RefSeq" id="WP_206715649.1">
    <property type="nucleotide sequence ID" value="NZ_CP071091.1"/>
</dbReference>
<comment type="cofactor">
    <cofactor evidence="1">
        <name>pantetheine 4'-phosphate</name>
        <dbReference type="ChEBI" id="CHEBI:47942"/>
    </cofactor>
</comment>
<evidence type="ECO:0000256" key="4">
    <source>
        <dbReference type="SAM" id="MobiDB-lite"/>
    </source>
</evidence>
<dbReference type="PROSITE" id="PS50075">
    <property type="entry name" value="CARRIER"/>
    <property type="match status" value="1"/>
</dbReference>
<evidence type="ECO:0000313" key="7">
    <source>
        <dbReference type="Proteomes" id="UP000663090"/>
    </source>
</evidence>
<keyword evidence="7" id="KW-1185">Reference proteome</keyword>
<dbReference type="SUPFAM" id="SSF56801">
    <property type="entry name" value="Acetyl-CoA synthetase-like"/>
    <property type="match status" value="1"/>
</dbReference>
<keyword evidence="2" id="KW-0596">Phosphopantetheine</keyword>
<dbReference type="InterPro" id="IPR045851">
    <property type="entry name" value="AMP-bd_C_sf"/>
</dbReference>
<dbReference type="InterPro" id="IPR036736">
    <property type="entry name" value="ACP-like_sf"/>
</dbReference>
<dbReference type="Pfam" id="PF00975">
    <property type="entry name" value="Thioesterase"/>
    <property type="match status" value="1"/>
</dbReference>
<dbReference type="SUPFAM" id="SSF52777">
    <property type="entry name" value="CoA-dependent acyltransferases"/>
    <property type="match status" value="2"/>
</dbReference>
<dbReference type="Gene3D" id="1.10.1200.10">
    <property type="entry name" value="ACP-like"/>
    <property type="match status" value="1"/>
</dbReference>
<dbReference type="Gene3D" id="1.10.10.1830">
    <property type="entry name" value="Non-ribosomal peptide synthase, adenylation domain"/>
    <property type="match status" value="1"/>
</dbReference>
<evidence type="ECO:0000256" key="3">
    <source>
        <dbReference type="ARBA" id="ARBA00022553"/>
    </source>
</evidence>
<proteinExistence type="predicted"/>
<dbReference type="EMBL" id="CP071091">
    <property type="protein sequence ID" value="QSQ13846.1"/>
    <property type="molecule type" value="Genomic_DNA"/>
</dbReference>
<evidence type="ECO:0000256" key="1">
    <source>
        <dbReference type="ARBA" id="ARBA00001957"/>
    </source>
</evidence>
<dbReference type="CDD" id="cd19531">
    <property type="entry name" value="LCL_NRPS-like"/>
    <property type="match status" value="1"/>
</dbReference>
<dbReference type="PANTHER" id="PTHR45527:SF1">
    <property type="entry name" value="FATTY ACID SYNTHASE"/>
    <property type="match status" value="1"/>
</dbReference>
<dbReference type="InterPro" id="IPR001242">
    <property type="entry name" value="Condensation_dom"/>
</dbReference>
<dbReference type="PROSITE" id="PS00455">
    <property type="entry name" value="AMP_BINDING"/>
    <property type="match status" value="1"/>
</dbReference>
<dbReference type="Gene3D" id="3.40.50.980">
    <property type="match status" value="2"/>
</dbReference>
<dbReference type="PROSITE" id="PS00012">
    <property type="entry name" value="PHOSPHOPANTETHEINE"/>
    <property type="match status" value="1"/>
</dbReference>
<dbReference type="InterPro" id="IPR010071">
    <property type="entry name" value="AA_adenyl_dom"/>
</dbReference>
<dbReference type="Pfam" id="PF13193">
    <property type="entry name" value="AMP-binding_C"/>
    <property type="match status" value="1"/>
</dbReference>
<dbReference type="InterPro" id="IPR006162">
    <property type="entry name" value="Ppantetheine_attach_site"/>
</dbReference>